<feature type="domain" description="Peptidase S1" evidence="3">
    <location>
        <begin position="17"/>
        <end position="261"/>
    </location>
</feature>
<sequence>MLRMVLVWLMVWLCAPLAAAQDVALRALQTGDDSRGWEAVGRLDLGGGSFCTATLIAPDQVLTAAHCLYDSRSGAELDLSGIRFLPGLRLGRAEAYRAIRRAVVHPDYRFADSDQMSRVAHDLALLELQHPLRLPGLAPLGVGAAPGMGGQVGVVSYARGRAEAPSLEDACRVMARGPAVLVLTCSVDFGASGAPVFRVEGGVPRIVSVVSARAEAAGREVALGARLGDDVAMLQTRLASGQGLVGQAVPPMHRFGQGTAWGGGGAKVIRP</sequence>
<keyword evidence="1 2" id="KW-0732">Signal</keyword>
<reference evidence="4 5" key="1">
    <citation type="submission" date="2019-03" db="EMBL/GenBank/DDBJ databases">
        <title>Genomic Encyclopedia of Type Strains, Phase IV (KMG-IV): sequencing the most valuable type-strain genomes for metagenomic binning, comparative biology and taxonomic classification.</title>
        <authorList>
            <person name="Goeker M."/>
        </authorList>
    </citation>
    <scope>NUCLEOTIDE SEQUENCE [LARGE SCALE GENOMIC DNA]</scope>
    <source>
        <strain evidence="4 5">DSM 2781</strain>
    </source>
</reference>
<dbReference type="InterPro" id="IPR001254">
    <property type="entry name" value="Trypsin_dom"/>
</dbReference>
<proteinExistence type="predicted"/>
<dbReference type="GO" id="GO:0006508">
    <property type="term" value="P:proteolysis"/>
    <property type="evidence" value="ECO:0007669"/>
    <property type="project" value="InterPro"/>
</dbReference>
<evidence type="ECO:0000256" key="1">
    <source>
        <dbReference type="ARBA" id="ARBA00022729"/>
    </source>
</evidence>
<dbReference type="Proteomes" id="UP000295733">
    <property type="component" value="Unassembled WGS sequence"/>
</dbReference>
<dbReference type="Gene3D" id="2.40.10.10">
    <property type="entry name" value="Trypsin-like serine proteases"/>
    <property type="match status" value="2"/>
</dbReference>
<dbReference type="PROSITE" id="PS50240">
    <property type="entry name" value="TRYPSIN_DOM"/>
    <property type="match status" value="1"/>
</dbReference>
<name>A0A4R2NN63_RHOAD</name>
<evidence type="ECO:0000313" key="5">
    <source>
        <dbReference type="Proteomes" id="UP000295733"/>
    </source>
</evidence>
<dbReference type="Pfam" id="PF13365">
    <property type="entry name" value="Trypsin_2"/>
    <property type="match status" value="1"/>
</dbReference>
<evidence type="ECO:0000259" key="3">
    <source>
        <dbReference type="PROSITE" id="PS50240"/>
    </source>
</evidence>
<evidence type="ECO:0000313" key="4">
    <source>
        <dbReference type="EMBL" id="TCP22704.1"/>
    </source>
</evidence>
<dbReference type="InterPro" id="IPR009003">
    <property type="entry name" value="Peptidase_S1_PA"/>
</dbReference>
<dbReference type="InterPro" id="IPR043504">
    <property type="entry name" value="Peptidase_S1_PA_chymotrypsin"/>
</dbReference>
<dbReference type="RefSeq" id="WP_165918974.1">
    <property type="nucleotide sequence ID" value="NZ_NRRP01000040.1"/>
</dbReference>
<feature type="chain" id="PRO_5020824257" evidence="2">
    <location>
        <begin position="21"/>
        <end position="271"/>
    </location>
</feature>
<comment type="caution">
    <text evidence="4">The sequence shown here is derived from an EMBL/GenBank/DDBJ whole genome shotgun (WGS) entry which is preliminary data.</text>
</comment>
<dbReference type="GO" id="GO:0004252">
    <property type="term" value="F:serine-type endopeptidase activity"/>
    <property type="evidence" value="ECO:0007669"/>
    <property type="project" value="InterPro"/>
</dbReference>
<evidence type="ECO:0000256" key="2">
    <source>
        <dbReference type="SAM" id="SignalP"/>
    </source>
</evidence>
<accession>A0A4R2NN63</accession>
<organism evidence="4 5">
    <name type="scientific">Rhodovulum adriaticum</name>
    <name type="common">Rhodopseudomonas adriatica</name>
    <dbReference type="NCBI Taxonomy" id="35804"/>
    <lineage>
        <taxon>Bacteria</taxon>
        <taxon>Pseudomonadati</taxon>
        <taxon>Pseudomonadota</taxon>
        <taxon>Alphaproteobacteria</taxon>
        <taxon>Rhodobacterales</taxon>
        <taxon>Paracoccaceae</taxon>
        <taxon>Rhodovulum</taxon>
    </lineage>
</organism>
<dbReference type="SUPFAM" id="SSF50494">
    <property type="entry name" value="Trypsin-like serine proteases"/>
    <property type="match status" value="1"/>
</dbReference>
<keyword evidence="5" id="KW-1185">Reference proteome</keyword>
<gene>
    <name evidence="4" type="ORF">EV656_1053</name>
</gene>
<protein>
    <submittedName>
        <fullName evidence="4">V8-like Glu-specific endopeptidase</fullName>
    </submittedName>
</protein>
<dbReference type="EMBL" id="SLXL01000005">
    <property type="protein sequence ID" value="TCP22704.1"/>
    <property type="molecule type" value="Genomic_DNA"/>
</dbReference>
<dbReference type="PROSITE" id="PS00134">
    <property type="entry name" value="TRYPSIN_HIS"/>
    <property type="match status" value="1"/>
</dbReference>
<feature type="signal peptide" evidence="2">
    <location>
        <begin position="1"/>
        <end position="20"/>
    </location>
</feature>
<dbReference type="InterPro" id="IPR018114">
    <property type="entry name" value="TRYPSIN_HIS"/>
</dbReference>
<dbReference type="PANTHER" id="PTHR15462">
    <property type="entry name" value="SERINE PROTEASE"/>
    <property type="match status" value="1"/>
</dbReference>
<dbReference type="InterPro" id="IPR050966">
    <property type="entry name" value="Glutamyl_endopeptidase"/>
</dbReference>
<dbReference type="AlphaFoldDB" id="A0A4R2NN63"/>
<dbReference type="PANTHER" id="PTHR15462:SF8">
    <property type="entry name" value="SERINE PROTEASE"/>
    <property type="match status" value="1"/>
</dbReference>